<comment type="similarity">
    <text evidence="2 9">Belongs to the alpha-IPM synthase/homocitrate synthase family.</text>
</comment>
<dbReference type="PANTHER" id="PTHR43538:SF1">
    <property type="entry name" value="(R)-CITRAMALATE SYNTHASE"/>
    <property type="match status" value="1"/>
</dbReference>
<dbReference type="SMART" id="SM00917">
    <property type="entry name" value="LeuA_dimer"/>
    <property type="match status" value="1"/>
</dbReference>
<dbReference type="InterPro" id="IPR013709">
    <property type="entry name" value="2-isopropylmalate_synth_dimer"/>
</dbReference>
<evidence type="ECO:0000256" key="8">
    <source>
        <dbReference type="NCBIfam" id="TIGR00977"/>
    </source>
</evidence>
<organism evidence="11 12">
    <name type="scientific">Treponema socranskii subsp. socranskii VPI DR56BR1116 = ATCC 35536</name>
    <dbReference type="NCBI Taxonomy" id="1125725"/>
    <lineage>
        <taxon>Bacteria</taxon>
        <taxon>Pseudomonadati</taxon>
        <taxon>Spirochaetota</taxon>
        <taxon>Spirochaetia</taxon>
        <taxon>Spirochaetales</taxon>
        <taxon>Treponemataceae</taxon>
        <taxon>Treponema</taxon>
    </lineage>
</organism>
<keyword evidence="3" id="KW-0028">Amino-acid biosynthesis</keyword>
<dbReference type="InterPro" id="IPR005675">
    <property type="entry name" value="Citramal_synthase"/>
</dbReference>
<proteinExistence type="inferred from homology"/>
<evidence type="ECO:0000313" key="12">
    <source>
        <dbReference type="Proteomes" id="UP000016646"/>
    </source>
</evidence>
<name>A0ABN0P468_TRESO</name>
<dbReference type="SUPFAM" id="SSF110921">
    <property type="entry name" value="2-isopropylmalate synthase LeuA, allosteric (dimerisation) domain"/>
    <property type="match status" value="1"/>
</dbReference>
<evidence type="ECO:0000256" key="3">
    <source>
        <dbReference type="ARBA" id="ARBA00022605"/>
    </source>
</evidence>
<dbReference type="InterPro" id="IPR054691">
    <property type="entry name" value="LeuA/HCS_post-cat"/>
</dbReference>
<keyword evidence="6" id="KW-0100">Branched-chain amino acid biosynthesis</keyword>
<dbReference type="Gene3D" id="3.30.160.270">
    <property type="match status" value="1"/>
</dbReference>
<comment type="catalytic activity">
    <reaction evidence="7">
        <text>pyruvate + acetyl-CoA + H2O = (3R)-citramalate + CoA + H(+)</text>
        <dbReference type="Rhea" id="RHEA:19045"/>
        <dbReference type="ChEBI" id="CHEBI:15361"/>
        <dbReference type="ChEBI" id="CHEBI:15377"/>
        <dbReference type="ChEBI" id="CHEBI:15378"/>
        <dbReference type="ChEBI" id="CHEBI:30934"/>
        <dbReference type="ChEBI" id="CHEBI:57287"/>
        <dbReference type="ChEBI" id="CHEBI:57288"/>
        <dbReference type="EC" id="2.3.3.21"/>
    </reaction>
</comment>
<dbReference type="Gene3D" id="3.20.20.70">
    <property type="entry name" value="Aldolase class I"/>
    <property type="match status" value="1"/>
</dbReference>
<dbReference type="Pfam" id="PF08502">
    <property type="entry name" value="LeuA_dimer"/>
    <property type="match status" value="1"/>
</dbReference>
<comment type="caution">
    <text evidence="11">The sequence shown here is derived from an EMBL/GenBank/DDBJ whole genome shotgun (WGS) entry which is preliminary data.</text>
</comment>
<reference evidence="11 12" key="1">
    <citation type="submission" date="2013-08" db="EMBL/GenBank/DDBJ databases">
        <authorList>
            <person name="Durkin A.S."/>
            <person name="Haft D.R."/>
            <person name="McCorrison J."/>
            <person name="Torralba M."/>
            <person name="Gillis M."/>
            <person name="Haft D.H."/>
            <person name="Methe B."/>
            <person name="Sutton G."/>
            <person name="Nelson K.E."/>
        </authorList>
    </citation>
    <scope>NUCLEOTIDE SEQUENCE [LARGE SCALE GENOMIC DNA]</scope>
    <source>
        <strain evidence="11 12">ATCC 35536</strain>
    </source>
</reference>
<dbReference type="InterPro" id="IPR036230">
    <property type="entry name" value="LeuA_allosteric_dom_sf"/>
</dbReference>
<evidence type="ECO:0000256" key="2">
    <source>
        <dbReference type="ARBA" id="ARBA00006154"/>
    </source>
</evidence>
<dbReference type="PROSITE" id="PS50991">
    <property type="entry name" value="PYR_CT"/>
    <property type="match status" value="1"/>
</dbReference>
<feature type="domain" description="Pyruvate carboxyltransferase" evidence="10">
    <location>
        <begin position="7"/>
        <end position="271"/>
    </location>
</feature>
<dbReference type="RefSeq" id="WP_021495714.1">
    <property type="nucleotide sequence ID" value="NZ_AVQI01000068.1"/>
</dbReference>
<dbReference type="InterPro" id="IPR002034">
    <property type="entry name" value="AIPM/Hcit_synth_CS"/>
</dbReference>
<dbReference type="PROSITE" id="PS00816">
    <property type="entry name" value="AIPM_HOMOCIT_SYNTH_2"/>
    <property type="match status" value="1"/>
</dbReference>
<evidence type="ECO:0000259" key="10">
    <source>
        <dbReference type="PROSITE" id="PS50991"/>
    </source>
</evidence>
<protein>
    <recommendedName>
        <fullName evidence="8">Citramalate synthase</fullName>
        <ecNumber evidence="8">2.3.3.21</ecNumber>
    </recommendedName>
</protein>
<dbReference type="Gene3D" id="1.10.238.260">
    <property type="match status" value="1"/>
</dbReference>
<evidence type="ECO:0000256" key="1">
    <source>
        <dbReference type="ARBA" id="ARBA00004743"/>
    </source>
</evidence>
<dbReference type="InterPro" id="IPR000891">
    <property type="entry name" value="PYR_CT"/>
</dbReference>
<dbReference type="NCBIfam" id="TIGR00977">
    <property type="entry name" value="citramal_synth"/>
    <property type="match status" value="1"/>
</dbReference>
<evidence type="ECO:0000313" key="11">
    <source>
        <dbReference type="EMBL" id="ERK00152.1"/>
    </source>
</evidence>
<gene>
    <name evidence="11" type="ORF">HMPREF0860_2154</name>
</gene>
<dbReference type="Pfam" id="PF00682">
    <property type="entry name" value="HMGL-like"/>
    <property type="match status" value="1"/>
</dbReference>
<evidence type="ECO:0000256" key="9">
    <source>
        <dbReference type="RuleBase" id="RU003523"/>
    </source>
</evidence>
<evidence type="ECO:0000256" key="4">
    <source>
        <dbReference type="ARBA" id="ARBA00022624"/>
    </source>
</evidence>
<dbReference type="PROSITE" id="PS00815">
    <property type="entry name" value="AIPM_HOMOCIT_SYNTH_1"/>
    <property type="match status" value="1"/>
</dbReference>
<accession>A0ABN0P468</accession>
<comment type="pathway">
    <text evidence="1">Amino-acid biosynthesis; L-isoleucine biosynthesis; 2-oxobutanoate from pyruvate: step 1/3.</text>
</comment>
<keyword evidence="12" id="KW-1185">Reference proteome</keyword>
<sequence>MRSNTRVDILDSTLRDGAQGEGISLSVQDKIHIVHALDELGVAYIEAGNPGSNPKDMEFFQEIKKTPLANAKLCAFGATRRKDISCAEDVNVQSLLAAETEDVVIFGKSWTFHVVDIIKTTLEENLSMIRDTCAFLTKNNRRVIYDAEHFFTGYRYDRDYALKTLKAAIEGGAGVLTLCETTGGCLIDECKKAVADVCAHFGREALVGIHTHDDSGLAVANSLVAVEAGARHVQGTLLGFGERTGNANLATIIADLQLKMGYTCLPDEKLKSLTPIARRVAEIANIALNPQLPYVGANAFAHKAGMHIDAVIKNPDAYEHIAPESVGNSRVFLMSEVAGRSMILEKIKKFDPAIQKDDPVVLEIIKKMKELEFEGYQFEGADGSFELLVRKTIGKYQPFFTLHYYQTSGINPRPEKGVNACAQIKVEVDGQIAVSAGEGDGPVNALDIALRRALEKFYPAVKKIRLTDFKVRVIDGKSATAARVRVLIESTDGSDSWTTVGVSADIMEASWLALVDSFEYKLIKDIEKHFRKMI</sequence>
<evidence type="ECO:0000256" key="7">
    <source>
        <dbReference type="ARBA" id="ARBA00048263"/>
    </source>
</evidence>
<evidence type="ECO:0000256" key="5">
    <source>
        <dbReference type="ARBA" id="ARBA00022679"/>
    </source>
</evidence>
<dbReference type="SUPFAM" id="SSF51569">
    <property type="entry name" value="Aldolase"/>
    <property type="match status" value="1"/>
</dbReference>
<keyword evidence="5 9" id="KW-0808">Transferase</keyword>
<dbReference type="Proteomes" id="UP000016646">
    <property type="component" value="Unassembled WGS sequence"/>
</dbReference>
<keyword evidence="4" id="KW-0412">Isoleucine biosynthesis</keyword>
<dbReference type="Pfam" id="PF22617">
    <property type="entry name" value="HCS_D2"/>
    <property type="match status" value="1"/>
</dbReference>
<dbReference type="EC" id="2.3.3.21" evidence="8"/>
<evidence type="ECO:0000256" key="6">
    <source>
        <dbReference type="ARBA" id="ARBA00023304"/>
    </source>
</evidence>
<dbReference type="PANTHER" id="PTHR43538">
    <property type="entry name" value="ALPHA-IPM SYNTHASE/HOMOCITRATE SYNTHASE"/>
    <property type="match status" value="1"/>
</dbReference>
<dbReference type="InterPro" id="IPR013785">
    <property type="entry name" value="Aldolase_TIM"/>
</dbReference>
<dbReference type="EMBL" id="AVQI01000068">
    <property type="protein sequence ID" value="ERK00152.1"/>
    <property type="molecule type" value="Genomic_DNA"/>
</dbReference>
<dbReference type="CDD" id="cd07941">
    <property type="entry name" value="DRE_TIM_LeuA3"/>
    <property type="match status" value="1"/>
</dbReference>